<protein>
    <submittedName>
        <fullName evidence="1">Uncharacterized protein</fullName>
    </submittedName>
</protein>
<gene>
    <name evidence="1" type="ORF">F4821DRAFT_27454</name>
</gene>
<dbReference type="EMBL" id="MU394398">
    <property type="protein sequence ID" value="KAI6081344.1"/>
    <property type="molecule type" value="Genomic_DNA"/>
</dbReference>
<dbReference type="Proteomes" id="UP001497680">
    <property type="component" value="Unassembled WGS sequence"/>
</dbReference>
<organism evidence="1 2">
    <name type="scientific">Hypoxylon rubiginosum</name>
    <dbReference type="NCBI Taxonomy" id="110542"/>
    <lineage>
        <taxon>Eukaryota</taxon>
        <taxon>Fungi</taxon>
        <taxon>Dikarya</taxon>
        <taxon>Ascomycota</taxon>
        <taxon>Pezizomycotina</taxon>
        <taxon>Sordariomycetes</taxon>
        <taxon>Xylariomycetidae</taxon>
        <taxon>Xylariales</taxon>
        <taxon>Hypoxylaceae</taxon>
        <taxon>Hypoxylon</taxon>
    </lineage>
</organism>
<evidence type="ECO:0000313" key="1">
    <source>
        <dbReference type="EMBL" id="KAI6081344.1"/>
    </source>
</evidence>
<proteinExistence type="predicted"/>
<reference evidence="1 2" key="1">
    <citation type="journal article" date="2022" name="New Phytol.">
        <title>Ecological generalism drives hyperdiversity of secondary metabolite gene clusters in xylarialean endophytes.</title>
        <authorList>
            <person name="Franco M.E.E."/>
            <person name="Wisecaver J.H."/>
            <person name="Arnold A.E."/>
            <person name="Ju Y.M."/>
            <person name="Slot J.C."/>
            <person name="Ahrendt S."/>
            <person name="Moore L.P."/>
            <person name="Eastman K.E."/>
            <person name="Scott K."/>
            <person name="Konkel Z."/>
            <person name="Mondo S.J."/>
            <person name="Kuo A."/>
            <person name="Hayes R.D."/>
            <person name="Haridas S."/>
            <person name="Andreopoulos B."/>
            <person name="Riley R."/>
            <person name="LaButti K."/>
            <person name="Pangilinan J."/>
            <person name="Lipzen A."/>
            <person name="Amirebrahimi M."/>
            <person name="Yan J."/>
            <person name="Adam C."/>
            <person name="Keymanesh K."/>
            <person name="Ng V."/>
            <person name="Louie K."/>
            <person name="Northen T."/>
            <person name="Drula E."/>
            <person name="Henrissat B."/>
            <person name="Hsieh H.M."/>
            <person name="Youens-Clark K."/>
            <person name="Lutzoni F."/>
            <person name="Miadlikowska J."/>
            <person name="Eastwood D.C."/>
            <person name="Hamelin R.C."/>
            <person name="Grigoriev I.V."/>
            <person name="U'Ren J.M."/>
        </authorList>
    </citation>
    <scope>NUCLEOTIDE SEQUENCE [LARGE SCALE GENOMIC DNA]</scope>
    <source>
        <strain evidence="1 2">ER1909</strain>
    </source>
</reference>
<name>A0ACC0CLS2_9PEZI</name>
<sequence>MEAYVGCFNATGSPSIQGACTQCRHRKVRCDKRQGSCGNCERLSLECSYVSETIEPRRPRRLRGVRACVSCRESKVKCSGTAPRCSNCKRRGRQCVYPTPKRPALNVVSISSSSEDEESTPIISDDMLALVDIFFENIYPMPSFAFLHPATTKRRCRDGSRHKVLSLAICAVTALYSAQDTEKANSWVEEAEQYIWKNLESPTIPRLQALLLIIHYCMEAGRFQRAFMLIAIAARSAAAMRLNHERQDLDATAKEVRRRIVWSLKITERYFSVGLPEFELCPFESIYLQLPGSEVEFSGADHPGDRGSYSLHVRLENIRRDIMKLTRGVALCEQPYPLLTKLVHDFEQGLSEISSMMPDAAELSIDRIASMLGNQWLPRLIWVQISWHQSHCDLFRLLLRGYPEAAPAVVLDAIDPNYAVEAEQHCLTHSMAIIEILTTLNQQSTSRLLLEFDIAICAYHAARLLLFISRFGKTRSRPSPEFASSRADLCLAALKRFYGSSALVRPIIGEMQRSVRIFSHHGSARACPSSPNPNSSAQSDPENQLSSAAKARQRLAIHSLLRQAEFSDGDDDDGREMATTRQGHYKDSTMSSTTRSSSNQPQSRQAQPATEQSQEFSPPEYNTENYLEQHSNQQIHFYDDSILSPTVSDQAEDLHFPFSLWFGQYDQDWLYNNPSTQ</sequence>
<evidence type="ECO:0000313" key="2">
    <source>
        <dbReference type="Proteomes" id="UP001497680"/>
    </source>
</evidence>
<accession>A0ACC0CLS2</accession>
<comment type="caution">
    <text evidence="1">The sequence shown here is derived from an EMBL/GenBank/DDBJ whole genome shotgun (WGS) entry which is preliminary data.</text>
</comment>
<keyword evidence="2" id="KW-1185">Reference proteome</keyword>